<dbReference type="AlphaFoldDB" id="A0A1I0IL99"/>
<dbReference type="PROSITE" id="PS51257">
    <property type="entry name" value="PROKAR_LIPOPROTEIN"/>
    <property type="match status" value="1"/>
</dbReference>
<organism evidence="1 2">
    <name type="scientific">Stigmatella erecta</name>
    <dbReference type="NCBI Taxonomy" id="83460"/>
    <lineage>
        <taxon>Bacteria</taxon>
        <taxon>Pseudomonadati</taxon>
        <taxon>Myxococcota</taxon>
        <taxon>Myxococcia</taxon>
        <taxon>Myxococcales</taxon>
        <taxon>Cystobacterineae</taxon>
        <taxon>Archangiaceae</taxon>
        <taxon>Stigmatella</taxon>
    </lineage>
</organism>
<keyword evidence="2" id="KW-1185">Reference proteome</keyword>
<sequence>MKRVFWVLIAWGSLVGCGGSEDASWQDEQVLEDVQAAAISYMGCYVDTPALDEISMDRCTAAGRSPTVAVFRFYPPTPAAQVTWTGHPECTGIECLVPISPGQRITMQVKSYSYPGSVSFLNATATAVYHSDF</sequence>
<dbReference type="Proteomes" id="UP000199181">
    <property type="component" value="Unassembled WGS sequence"/>
</dbReference>
<dbReference type="EMBL" id="FOIJ01000006">
    <property type="protein sequence ID" value="SET97737.1"/>
    <property type="molecule type" value="Genomic_DNA"/>
</dbReference>
<name>A0A1I0IL99_9BACT</name>
<protein>
    <recommendedName>
        <fullName evidence="3">Lipoprotein</fullName>
    </recommendedName>
</protein>
<reference evidence="2" key="1">
    <citation type="submission" date="2016-10" db="EMBL/GenBank/DDBJ databases">
        <authorList>
            <person name="Varghese N."/>
            <person name="Submissions S."/>
        </authorList>
    </citation>
    <scope>NUCLEOTIDE SEQUENCE [LARGE SCALE GENOMIC DNA]</scope>
    <source>
        <strain evidence="2">DSM 16858</strain>
    </source>
</reference>
<accession>A0A1I0IL99</accession>
<evidence type="ECO:0000313" key="2">
    <source>
        <dbReference type="Proteomes" id="UP000199181"/>
    </source>
</evidence>
<gene>
    <name evidence="1" type="ORF">SAMN05443639_106133</name>
</gene>
<dbReference type="RefSeq" id="WP_143076059.1">
    <property type="nucleotide sequence ID" value="NZ_FOIJ01000006.1"/>
</dbReference>
<evidence type="ECO:0000313" key="1">
    <source>
        <dbReference type="EMBL" id="SET97737.1"/>
    </source>
</evidence>
<evidence type="ECO:0008006" key="3">
    <source>
        <dbReference type="Google" id="ProtNLM"/>
    </source>
</evidence>
<proteinExistence type="predicted"/>